<dbReference type="GO" id="GO:0003676">
    <property type="term" value="F:nucleic acid binding"/>
    <property type="evidence" value="ECO:0007669"/>
    <property type="project" value="InterPro"/>
</dbReference>
<dbReference type="PANTHER" id="PTHR10948">
    <property type="entry name" value="TRANSPOSASE"/>
    <property type="match status" value="1"/>
</dbReference>
<accession>W5IGT0</accession>
<dbReference type="SUPFAM" id="SSF53098">
    <property type="entry name" value="Ribonuclease H-like"/>
    <property type="match status" value="1"/>
</dbReference>
<feature type="non-terminal residue" evidence="2">
    <location>
        <position position="1"/>
    </location>
</feature>
<dbReference type="EMBL" id="ADCX01000009">
    <property type="protein sequence ID" value="EFG26071.1"/>
    <property type="molecule type" value="Genomic_DNA"/>
</dbReference>
<feature type="domain" description="Integrase catalytic" evidence="1">
    <location>
        <begin position="132"/>
        <end position="292"/>
    </location>
</feature>
<dbReference type="GO" id="GO:0005829">
    <property type="term" value="C:cytosol"/>
    <property type="evidence" value="ECO:0007669"/>
    <property type="project" value="TreeGrafter"/>
</dbReference>
<evidence type="ECO:0000259" key="1">
    <source>
        <dbReference type="PROSITE" id="PS50994"/>
    </source>
</evidence>
<name>W5IGT0_SCAIO</name>
<gene>
    <name evidence="2" type="ORF">HMPREF9020_01146</name>
</gene>
<dbReference type="InterPro" id="IPR053392">
    <property type="entry name" value="Transposase_IS30-like"/>
</dbReference>
<dbReference type="AlphaFoldDB" id="W5IGT0"/>
<dbReference type="PANTHER" id="PTHR10948:SF23">
    <property type="entry name" value="TRANSPOSASE INSI FOR INSERTION SEQUENCE ELEMENT IS30A-RELATED"/>
    <property type="match status" value="1"/>
</dbReference>
<keyword evidence="3" id="KW-1185">Reference proteome</keyword>
<dbReference type="GO" id="GO:0032196">
    <property type="term" value="P:transposition"/>
    <property type="evidence" value="ECO:0007669"/>
    <property type="project" value="TreeGrafter"/>
</dbReference>
<reference evidence="2" key="1">
    <citation type="submission" date="2012-01" db="EMBL/GenBank/DDBJ databases">
        <title>The Genome Sequence of Scardovia inopinata F0304.</title>
        <authorList>
            <consortium name="The Broad Institute Genome Sequencing Platform"/>
            <person name="Earl A."/>
            <person name="Ward D."/>
            <person name="Feldgarden M."/>
            <person name="Gevers D."/>
            <person name="Izard J."/>
            <person name="Baranova O.V."/>
            <person name="Blanton J.M."/>
            <person name="Tanner A.C."/>
            <person name="Dewhirst F.E."/>
            <person name="Young S.K."/>
            <person name="Zeng Q."/>
            <person name="Gargeya S."/>
            <person name="Fitzgerald M."/>
            <person name="Haas B."/>
            <person name="Abouelleil A."/>
            <person name="Alvarado L."/>
            <person name="Arachchi H.M."/>
            <person name="Berlin A."/>
            <person name="Chapman S.B."/>
            <person name="Gearin G."/>
            <person name="Goldberg J."/>
            <person name="Griggs A."/>
            <person name="Gujja S."/>
            <person name="Hansen M."/>
            <person name="Heiman D."/>
            <person name="Howarth C."/>
            <person name="Larimer J."/>
            <person name="Lui A."/>
            <person name="MacDonald P.J."/>
            <person name="McCowen C."/>
            <person name="Montmayeur A."/>
            <person name="Murphy C."/>
            <person name="Neiman D."/>
            <person name="Pearson M."/>
            <person name="Priest M."/>
            <person name="Roberts A."/>
            <person name="Saif S."/>
            <person name="Shea T."/>
            <person name="Sisk P."/>
            <person name="Stolte C."/>
            <person name="Sykes S."/>
            <person name="Wortman J."/>
            <person name="Nusbaum C."/>
            <person name="Birren B."/>
        </authorList>
    </citation>
    <scope>NUCLEOTIDE SEQUENCE [LARGE SCALE GENOMIC DNA]</scope>
    <source>
        <strain evidence="2">F0304</strain>
        <strain evidence="2">F0304</strain>
    </source>
</reference>
<dbReference type="InterPro" id="IPR036397">
    <property type="entry name" value="RNaseH_sf"/>
</dbReference>
<dbReference type="eggNOG" id="COG2826">
    <property type="taxonomic scope" value="Bacteria"/>
</dbReference>
<comment type="caution">
    <text evidence="2">The sequence shown here is derived from an EMBL/GenBank/DDBJ whole genome shotgun (WGS) entry which is preliminary data.</text>
</comment>
<sequence>SGVKAYRVAKLLHRSGETIYRVYRYLNCGNTITQYYEQYKVNKSHNGRQPATLPSNQVKYIRQKVGLGWTPDTIIGRGEVNIDCSMRTLYRMFKRGQFDVSTLPMKGKHHPNGYVEHRGKAGQLGRSIHNRKTDYPKFRQEFGHLEGDTIQGRNHQGAVTTLVERLSKVEIVLNSHYKSANAVTSTLRKWLQGVPRHLFKSITFDNGKEFANWRAIANEFDLNIYFADVGAPNQRGLNENNNGLLRRDGLRKSLDFRSLPDELIQAIASRRNHIPRKSLNYRTPLEVFMSHISDTQQISNLI</sequence>
<dbReference type="GO" id="GO:0015074">
    <property type="term" value="P:DNA integration"/>
    <property type="evidence" value="ECO:0007669"/>
    <property type="project" value="InterPro"/>
</dbReference>
<dbReference type="Gene3D" id="3.30.420.10">
    <property type="entry name" value="Ribonuclease H-like superfamily/Ribonuclease H"/>
    <property type="match status" value="1"/>
</dbReference>
<evidence type="ECO:0000313" key="2">
    <source>
        <dbReference type="EMBL" id="EFG26071.1"/>
    </source>
</evidence>
<dbReference type="RefSeq" id="WP_006293528.1">
    <property type="nucleotide sequence ID" value="NZ_GG770226.1"/>
</dbReference>
<protein>
    <recommendedName>
        <fullName evidence="1">Integrase catalytic domain-containing protein</fullName>
    </recommendedName>
</protein>
<dbReference type="InterPro" id="IPR001584">
    <property type="entry name" value="Integrase_cat-core"/>
</dbReference>
<dbReference type="Proteomes" id="UP000005777">
    <property type="component" value="Unassembled WGS sequence"/>
</dbReference>
<evidence type="ECO:0000313" key="3">
    <source>
        <dbReference type="Proteomes" id="UP000005777"/>
    </source>
</evidence>
<organism evidence="2 3">
    <name type="scientific">Scardovia inopinata F0304</name>
    <dbReference type="NCBI Taxonomy" id="641146"/>
    <lineage>
        <taxon>Bacteria</taxon>
        <taxon>Bacillati</taxon>
        <taxon>Actinomycetota</taxon>
        <taxon>Actinomycetes</taxon>
        <taxon>Bifidobacteriales</taxon>
        <taxon>Bifidobacteriaceae</taxon>
        <taxon>Scardovia</taxon>
    </lineage>
</organism>
<dbReference type="GO" id="GO:0004803">
    <property type="term" value="F:transposase activity"/>
    <property type="evidence" value="ECO:0007669"/>
    <property type="project" value="TreeGrafter"/>
</dbReference>
<dbReference type="PROSITE" id="PS50994">
    <property type="entry name" value="INTEGRASE"/>
    <property type="match status" value="1"/>
</dbReference>
<dbReference type="InterPro" id="IPR051917">
    <property type="entry name" value="Transposase-Integrase"/>
</dbReference>
<dbReference type="HOGENOM" id="CLU_919852_0_0_11"/>
<dbReference type="InterPro" id="IPR012337">
    <property type="entry name" value="RNaseH-like_sf"/>
</dbReference>
<proteinExistence type="predicted"/>
<dbReference type="NCBIfam" id="NF033563">
    <property type="entry name" value="transpos_IS30"/>
    <property type="match status" value="1"/>
</dbReference>